<sequence length="166" mass="19407">MTHNYLLLNQIFKSCFLQIIPYISMNCLNYFDQSLILQQQLILQQMLIYNQMLKASFSQAIPNTNISIQKQEELELSNSQLPKQDDTNPIQPKEQKKKIKSQKKFEKKGMQQPKTENNCSSQPHELPKKKKVFLSMLDIKAAQYKKFKSQNNEDEQIPPTSVNVQV</sequence>
<evidence type="ECO:0000313" key="3">
    <source>
        <dbReference type="Proteomes" id="UP000000600"/>
    </source>
</evidence>
<dbReference type="OMA" id="MLIYNQM"/>
<dbReference type="RefSeq" id="XP_001449306.1">
    <property type="nucleotide sequence ID" value="XM_001449269.2"/>
</dbReference>
<dbReference type="EMBL" id="CT868418">
    <property type="protein sequence ID" value="CAK81909.1"/>
    <property type="molecule type" value="Genomic_DNA"/>
</dbReference>
<dbReference type="GeneID" id="5035091"/>
<name>A0DFU2_PARTE</name>
<keyword evidence="3" id="KW-1185">Reference proteome</keyword>
<feature type="compositionally biased region" description="Polar residues" evidence="1">
    <location>
        <begin position="112"/>
        <end position="123"/>
    </location>
</feature>
<dbReference type="InParanoid" id="A0DFU2"/>
<evidence type="ECO:0008006" key="4">
    <source>
        <dbReference type="Google" id="ProtNLM"/>
    </source>
</evidence>
<dbReference type="Proteomes" id="UP000000600">
    <property type="component" value="Unassembled WGS sequence"/>
</dbReference>
<proteinExistence type="predicted"/>
<evidence type="ECO:0000313" key="2">
    <source>
        <dbReference type="EMBL" id="CAK81909.1"/>
    </source>
</evidence>
<dbReference type="AlphaFoldDB" id="A0DFU2"/>
<dbReference type="KEGG" id="ptm:GSPATT00016722001"/>
<evidence type="ECO:0000256" key="1">
    <source>
        <dbReference type="SAM" id="MobiDB-lite"/>
    </source>
</evidence>
<gene>
    <name evidence="2" type="ORF">GSPATT00016722001</name>
</gene>
<dbReference type="OrthoDB" id="312876at2759"/>
<accession>A0DFU2</accession>
<organism evidence="2 3">
    <name type="scientific">Paramecium tetraurelia</name>
    <dbReference type="NCBI Taxonomy" id="5888"/>
    <lineage>
        <taxon>Eukaryota</taxon>
        <taxon>Sar</taxon>
        <taxon>Alveolata</taxon>
        <taxon>Ciliophora</taxon>
        <taxon>Intramacronucleata</taxon>
        <taxon>Oligohymenophorea</taxon>
        <taxon>Peniculida</taxon>
        <taxon>Parameciidae</taxon>
        <taxon>Paramecium</taxon>
    </lineage>
</organism>
<feature type="region of interest" description="Disordered" evidence="1">
    <location>
        <begin position="75"/>
        <end position="127"/>
    </location>
</feature>
<dbReference type="HOGENOM" id="CLU_1889800_0_0_1"/>
<reference evidence="2 3" key="1">
    <citation type="journal article" date="2006" name="Nature">
        <title>Global trends of whole-genome duplications revealed by the ciliate Paramecium tetraurelia.</title>
        <authorList>
            <consortium name="Genoscope"/>
            <person name="Aury J.-M."/>
            <person name="Jaillon O."/>
            <person name="Duret L."/>
            <person name="Noel B."/>
            <person name="Jubin C."/>
            <person name="Porcel B.M."/>
            <person name="Segurens B."/>
            <person name="Daubin V."/>
            <person name="Anthouard V."/>
            <person name="Aiach N."/>
            <person name="Arnaiz O."/>
            <person name="Billaut A."/>
            <person name="Beisson J."/>
            <person name="Blanc I."/>
            <person name="Bouhouche K."/>
            <person name="Camara F."/>
            <person name="Duharcourt S."/>
            <person name="Guigo R."/>
            <person name="Gogendeau D."/>
            <person name="Katinka M."/>
            <person name="Keller A.-M."/>
            <person name="Kissmehl R."/>
            <person name="Klotz C."/>
            <person name="Koll F."/>
            <person name="Le Moue A."/>
            <person name="Lepere C."/>
            <person name="Malinsky S."/>
            <person name="Nowacki M."/>
            <person name="Nowak J.K."/>
            <person name="Plattner H."/>
            <person name="Poulain J."/>
            <person name="Ruiz F."/>
            <person name="Serrano V."/>
            <person name="Zagulski M."/>
            <person name="Dessen P."/>
            <person name="Betermier M."/>
            <person name="Weissenbach J."/>
            <person name="Scarpelli C."/>
            <person name="Schachter V."/>
            <person name="Sperling L."/>
            <person name="Meyer E."/>
            <person name="Cohen J."/>
            <person name="Wincker P."/>
        </authorList>
    </citation>
    <scope>NUCLEOTIDE SEQUENCE [LARGE SCALE GENOMIC DNA]</scope>
    <source>
        <strain evidence="2 3">Stock d4-2</strain>
    </source>
</reference>
<protein>
    <recommendedName>
        <fullName evidence="4">Transmembrane protein</fullName>
    </recommendedName>
</protein>